<feature type="region of interest" description="Disordered" evidence="1">
    <location>
        <begin position="38"/>
        <end position="60"/>
    </location>
</feature>
<dbReference type="AlphaFoldDB" id="A0A1A5IM50"/>
<evidence type="ECO:0000313" key="2">
    <source>
        <dbReference type="EMBL" id="OBP75119.1"/>
    </source>
</evidence>
<comment type="caution">
    <text evidence="2">The sequence shown here is derived from an EMBL/GenBank/DDBJ whole genome shotgun (WGS) entry which is preliminary data.</text>
</comment>
<protein>
    <submittedName>
        <fullName evidence="2">Uncharacterized protein</fullName>
    </submittedName>
</protein>
<name>A0A1A5IM50_RHILI</name>
<dbReference type="EMBL" id="LZTJ01000013">
    <property type="protein sequence ID" value="OBP75119.1"/>
    <property type="molecule type" value="Genomic_DNA"/>
</dbReference>
<feature type="compositionally biased region" description="Basic and acidic residues" evidence="1">
    <location>
        <begin position="38"/>
        <end position="52"/>
    </location>
</feature>
<sequence length="60" mass="6656">MKFVPSARPRGRTFGGGSDRLASCLRFRKIVPKSDIEGWMKKGSETRAEARRSAPSAGRF</sequence>
<gene>
    <name evidence="2" type="ORF">BAE39_31080</name>
</gene>
<organism evidence="2 3">
    <name type="scientific">Rhizobium loti</name>
    <name type="common">Mesorhizobium loti</name>
    <dbReference type="NCBI Taxonomy" id="381"/>
    <lineage>
        <taxon>Bacteria</taxon>
        <taxon>Pseudomonadati</taxon>
        <taxon>Pseudomonadota</taxon>
        <taxon>Alphaproteobacteria</taxon>
        <taxon>Hyphomicrobiales</taxon>
        <taxon>Phyllobacteriaceae</taxon>
        <taxon>Mesorhizobium</taxon>
    </lineage>
</organism>
<reference evidence="3" key="1">
    <citation type="submission" date="2016-06" db="EMBL/GenBank/DDBJ databases">
        <title>NZP2037 Pacbio-Illumina hybrid assembly.</title>
        <authorList>
            <person name="Ramsay J.P."/>
        </authorList>
    </citation>
    <scope>NUCLEOTIDE SEQUENCE [LARGE SCALE GENOMIC DNA]</scope>
    <source>
        <strain evidence="3">R7ANS::ICEMlSym2042</strain>
    </source>
</reference>
<evidence type="ECO:0000256" key="1">
    <source>
        <dbReference type="SAM" id="MobiDB-lite"/>
    </source>
</evidence>
<accession>A0A1A5IM50</accession>
<dbReference type="Proteomes" id="UP000093748">
    <property type="component" value="Unassembled WGS sequence"/>
</dbReference>
<proteinExistence type="predicted"/>
<evidence type="ECO:0000313" key="3">
    <source>
        <dbReference type="Proteomes" id="UP000093748"/>
    </source>
</evidence>